<dbReference type="InterPro" id="IPR050100">
    <property type="entry name" value="TRAFAC_GTPase_members"/>
</dbReference>
<dbReference type="CDD" id="cd03695">
    <property type="entry name" value="CysN_NodQ_II"/>
    <property type="match status" value="1"/>
</dbReference>
<protein>
    <recommendedName>
        <fullName evidence="1">sulfate adenylyltransferase</fullName>
        <ecNumber evidence="1">2.7.7.4</ecNumber>
    </recommendedName>
</protein>
<sequence length="414" mass="46249">MEVLKIATAGSVDDGKSTLIGRLLYDTNSLTTDKLEAIEKSSRKKGFDYLDFSLATDGLIAEREQGITIDVAHIYFSTKKKSYIIADTPGHVEYTRNMVTGASTSQVSIILIDARKGVIEQTYRHFFINNLLRIKEVVVAVNKMDMVNYSQSVFDEIVADFKQMQTKSEFKDQNITFIPVSALWGENIAEKSDAMSWYDGETVLSHLENIKTEDFNEISQARFSVQTVIRPKSEKYHDFRGYAGKITGDSLKVGDKVTVLPSLTGSTIKEIYFFNKNYNEAPAGSSVTITLESEINVARGDMLVKFDELPEQTKILNATICWMDGKALLPGNKYVLQHNTNSVLAKIDKIDTNISTDFSGTIQASSLKLNEIGHVSIKLSKAIYIDKYKQNKENGRFILIDNQTNTTAGVGFIN</sequence>
<dbReference type="FunFam" id="3.40.50.300:FF:000119">
    <property type="entry name" value="Sulfate adenylyltransferase subunit 1"/>
    <property type="match status" value="1"/>
</dbReference>
<proteinExistence type="predicted"/>
<dbReference type="SUPFAM" id="SSF52540">
    <property type="entry name" value="P-loop containing nucleoside triphosphate hydrolases"/>
    <property type="match status" value="1"/>
</dbReference>
<dbReference type="Gene3D" id="2.40.30.10">
    <property type="entry name" value="Translation factors"/>
    <property type="match status" value="2"/>
</dbReference>
<feature type="domain" description="Tr-type G" evidence="7">
    <location>
        <begin position="1"/>
        <end position="217"/>
    </location>
</feature>
<evidence type="ECO:0000313" key="8">
    <source>
        <dbReference type="EMBL" id="EHQ01862.1"/>
    </source>
</evidence>
<dbReference type="GO" id="GO:0006790">
    <property type="term" value="P:sulfur compound metabolic process"/>
    <property type="evidence" value="ECO:0007669"/>
    <property type="project" value="InterPro"/>
</dbReference>
<evidence type="ECO:0000256" key="1">
    <source>
        <dbReference type="ARBA" id="ARBA00012391"/>
    </source>
</evidence>
<keyword evidence="5" id="KW-0067">ATP-binding</keyword>
<evidence type="ECO:0000256" key="3">
    <source>
        <dbReference type="ARBA" id="ARBA00022695"/>
    </source>
</evidence>
<keyword evidence="4" id="KW-0547">Nucleotide-binding</keyword>
<dbReference type="InterPro" id="IPR027417">
    <property type="entry name" value="P-loop_NTPase"/>
</dbReference>
<keyword evidence="3 8" id="KW-0548">Nucleotidyltransferase</keyword>
<dbReference type="PRINTS" id="PR00315">
    <property type="entry name" value="ELONGATNFCT"/>
</dbReference>
<dbReference type="AlphaFoldDB" id="H2BVX9"/>
<dbReference type="NCBIfam" id="TIGR02034">
    <property type="entry name" value="CysN"/>
    <property type="match status" value="1"/>
</dbReference>
<keyword evidence="2 8" id="KW-0808">Transferase</keyword>
<dbReference type="InterPro" id="IPR044138">
    <property type="entry name" value="CysN_II"/>
</dbReference>
<dbReference type="Gene3D" id="3.40.50.300">
    <property type="entry name" value="P-loop containing nucleotide triphosphate hydrolases"/>
    <property type="match status" value="1"/>
</dbReference>
<dbReference type="EMBL" id="JH594606">
    <property type="protein sequence ID" value="EHQ01862.1"/>
    <property type="molecule type" value="Genomic_DNA"/>
</dbReference>
<evidence type="ECO:0000256" key="5">
    <source>
        <dbReference type="ARBA" id="ARBA00022840"/>
    </source>
</evidence>
<dbReference type="GO" id="GO:0003924">
    <property type="term" value="F:GTPase activity"/>
    <property type="evidence" value="ECO:0007669"/>
    <property type="project" value="InterPro"/>
</dbReference>
<dbReference type="Pfam" id="PF22594">
    <property type="entry name" value="GTP-eEF1A_C"/>
    <property type="match status" value="1"/>
</dbReference>
<dbReference type="InterPro" id="IPR011779">
    <property type="entry name" value="SO4_adenylTrfase_lsu"/>
</dbReference>
<dbReference type="RefSeq" id="WP_006988179.1">
    <property type="nucleotide sequence ID" value="NZ_JH594606.1"/>
</dbReference>
<dbReference type="InterPro" id="IPR044139">
    <property type="entry name" value="CysN_NoDQ_III"/>
</dbReference>
<dbReference type="OrthoDB" id="9804504at2"/>
<dbReference type="GO" id="GO:0005524">
    <property type="term" value="F:ATP binding"/>
    <property type="evidence" value="ECO:0007669"/>
    <property type="project" value="UniProtKB-KW"/>
</dbReference>
<dbReference type="Pfam" id="PF00009">
    <property type="entry name" value="GTP_EFTU"/>
    <property type="match status" value="1"/>
</dbReference>
<reference evidence="9" key="1">
    <citation type="journal article" date="2012" name="Stand. Genomic Sci.">
        <title>Genome sequence of the Antarctic rhodopsins-containing flavobacterium Gillisia limnaea type strain (R-8282(T)).</title>
        <authorList>
            <person name="Riedel T."/>
            <person name="Held B."/>
            <person name="Nolan M."/>
            <person name="Lucas S."/>
            <person name="Lapidus A."/>
            <person name="Tice H."/>
            <person name="Del Rio T.G."/>
            <person name="Cheng J.F."/>
            <person name="Han C."/>
            <person name="Tapia R."/>
            <person name="Goodwin L.A."/>
            <person name="Pitluck S."/>
            <person name="Liolios K."/>
            <person name="Mavromatis K."/>
            <person name="Pagani I."/>
            <person name="Ivanova N."/>
            <person name="Mikhailova N."/>
            <person name="Pati A."/>
            <person name="Chen A."/>
            <person name="Palaniappan K."/>
            <person name="Land M."/>
            <person name="Rohde M."/>
            <person name="Tindall B.J."/>
            <person name="Detter J.C."/>
            <person name="Goker M."/>
            <person name="Bristow J."/>
            <person name="Eisen J.A."/>
            <person name="Markowitz V."/>
            <person name="Hugenholtz P."/>
            <person name="Kyrpides N.C."/>
            <person name="Klenk H.P."/>
            <person name="Woyke T."/>
        </authorList>
    </citation>
    <scope>NUCLEOTIDE SEQUENCE [LARGE SCALE GENOMIC DNA]</scope>
    <source>
        <strain evidence="9">DSM 15749 / LMG 21470 / R-8282</strain>
    </source>
</reference>
<evidence type="ECO:0000259" key="7">
    <source>
        <dbReference type="PROSITE" id="PS51722"/>
    </source>
</evidence>
<dbReference type="PROSITE" id="PS00301">
    <property type="entry name" value="G_TR_1"/>
    <property type="match status" value="1"/>
</dbReference>
<dbReference type="CDD" id="cd04166">
    <property type="entry name" value="CysN_ATPS"/>
    <property type="match status" value="1"/>
</dbReference>
<dbReference type="InterPro" id="IPR054696">
    <property type="entry name" value="GTP-eEF1A_C"/>
</dbReference>
<dbReference type="PANTHER" id="PTHR23115">
    <property type="entry name" value="TRANSLATION FACTOR"/>
    <property type="match status" value="1"/>
</dbReference>
<dbReference type="eggNOG" id="COG2895">
    <property type="taxonomic scope" value="Bacteria"/>
</dbReference>
<organism evidence="8 9">
    <name type="scientific">Gillisia limnaea (strain DSM 15749 / LMG 21470 / R-8282)</name>
    <dbReference type="NCBI Taxonomy" id="865937"/>
    <lineage>
        <taxon>Bacteria</taxon>
        <taxon>Pseudomonadati</taxon>
        <taxon>Bacteroidota</taxon>
        <taxon>Flavobacteriia</taxon>
        <taxon>Flavobacteriales</taxon>
        <taxon>Flavobacteriaceae</taxon>
        <taxon>Gillisia</taxon>
    </lineage>
</organism>
<dbReference type="SUPFAM" id="SSF50465">
    <property type="entry name" value="EF-Tu/eEF-1alpha/eIF2-gamma C-terminal domain"/>
    <property type="match status" value="1"/>
</dbReference>
<dbReference type="STRING" id="865937.Gilli_1191"/>
<dbReference type="SUPFAM" id="SSF50447">
    <property type="entry name" value="Translation proteins"/>
    <property type="match status" value="1"/>
</dbReference>
<name>H2BVX9_GILLR</name>
<dbReference type="GO" id="GO:0005525">
    <property type="term" value="F:GTP binding"/>
    <property type="evidence" value="ECO:0007669"/>
    <property type="project" value="UniProtKB-KW"/>
</dbReference>
<dbReference type="HOGENOM" id="CLU_007265_5_2_10"/>
<dbReference type="PROSITE" id="PS51722">
    <property type="entry name" value="G_TR_2"/>
    <property type="match status" value="1"/>
</dbReference>
<dbReference type="GO" id="GO:0004781">
    <property type="term" value="F:sulfate adenylyltransferase (ATP) activity"/>
    <property type="evidence" value="ECO:0007669"/>
    <property type="project" value="UniProtKB-EC"/>
</dbReference>
<evidence type="ECO:0000256" key="6">
    <source>
        <dbReference type="ARBA" id="ARBA00023134"/>
    </source>
</evidence>
<evidence type="ECO:0000313" key="9">
    <source>
        <dbReference type="Proteomes" id="UP000003844"/>
    </source>
</evidence>
<dbReference type="CDD" id="cd04095">
    <property type="entry name" value="CysN_NoDQ_III"/>
    <property type="match status" value="1"/>
</dbReference>
<dbReference type="InterPro" id="IPR000795">
    <property type="entry name" value="T_Tr_GTP-bd_dom"/>
</dbReference>
<keyword evidence="6" id="KW-0342">GTP-binding</keyword>
<dbReference type="InterPro" id="IPR041757">
    <property type="entry name" value="CysN_GTP-bd"/>
</dbReference>
<evidence type="ECO:0000256" key="4">
    <source>
        <dbReference type="ARBA" id="ARBA00022741"/>
    </source>
</evidence>
<dbReference type="InterPro" id="IPR009001">
    <property type="entry name" value="Transl_elong_EF1A/Init_IF2_C"/>
</dbReference>
<dbReference type="Proteomes" id="UP000003844">
    <property type="component" value="Unassembled WGS sequence"/>
</dbReference>
<gene>
    <name evidence="8" type="ORF">Gilli_1191</name>
</gene>
<keyword evidence="9" id="KW-1185">Reference proteome</keyword>
<dbReference type="EC" id="2.7.7.4" evidence="1"/>
<evidence type="ECO:0000256" key="2">
    <source>
        <dbReference type="ARBA" id="ARBA00022679"/>
    </source>
</evidence>
<dbReference type="InterPro" id="IPR031157">
    <property type="entry name" value="G_TR_CS"/>
</dbReference>
<accession>H2BVX9</accession>
<dbReference type="InterPro" id="IPR009000">
    <property type="entry name" value="Transl_B-barrel_sf"/>
</dbReference>